<comment type="caution">
    <text evidence="2">The sequence shown here is derived from an EMBL/GenBank/DDBJ whole genome shotgun (WGS) entry which is preliminary data.</text>
</comment>
<name>A0ABW4BTB3_9LACO</name>
<reference evidence="3" key="1">
    <citation type="journal article" date="2019" name="Int. J. Syst. Evol. Microbiol.">
        <title>The Global Catalogue of Microorganisms (GCM) 10K type strain sequencing project: providing services to taxonomists for standard genome sequencing and annotation.</title>
        <authorList>
            <consortium name="The Broad Institute Genomics Platform"/>
            <consortium name="The Broad Institute Genome Sequencing Center for Infectious Disease"/>
            <person name="Wu L."/>
            <person name="Ma J."/>
        </authorList>
    </citation>
    <scope>NUCLEOTIDE SEQUENCE [LARGE SCALE GENOMIC DNA]</scope>
    <source>
        <strain evidence="3">CCM 8936</strain>
    </source>
</reference>
<dbReference type="InterPro" id="IPR024968">
    <property type="entry name" value="SlpA_C_lactobacillus"/>
</dbReference>
<keyword evidence="3" id="KW-1185">Reference proteome</keyword>
<dbReference type="Proteomes" id="UP001597251">
    <property type="component" value="Unassembled WGS sequence"/>
</dbReference>
<organism evidence="2 3">
    <name type="scientific">Companilactobacillus keshanensis</name>
    <dbReference type="NCBI Taxonomy" id="2486003"/>
    <lineage>
        <taxon>Bacteria</taxon>
        <taxon>Bacillati</taxon>
        <taxon>Bacillota</taxon>
        <taxon>Bacilli</taxon>
        <taxon>Lactobacillales</taxon>
        <taxon>Lactobacillaceae</taxon>
        <taxon>Companilactobacillus</taxon>
    </lineage>
</organism>
<dbReference type="RefSeq" id="WP_377769493.1">
    <property type="nucleotide sequence ID" value="NZ_JBHTOI010000021.1"/>
</dbReference>
<feature type="non-terminal residue" evidence="2">
    <location>
        <position position="1"/>
    </location>
</feature>
<evidence type="ECO:0000259" key="1">
    <source>
        <dbReference type="Pfam" id="PF03217"/>
    </source>
</evidence>
<dbReference type="EMBL" id="JBHTOI010000021">
    <property type="protein sequence ID" value="MFD1417830.1"/>
    <property type="molecule type" value="Genomic_DNA"/>
</dbReference>
<dbReference type="Pfam" id="PF03217">
    <property type="entry name" value="SlpA"/>
    <property type="match status" value="1"/>
</dbReference>
<gene>
    <name evidence="2" type="ORF">ACFQ42_03515</name>
</gene>
<sequence>TDAKVGDHISITPTTKDGYTTNEDTVTGTIDTAGHFVPDTPLFYTGNHVDQNTNGSVPTKQGLVDLPVKVTVPAGSVGTPSDPITIHVDGYKDTTVIATTDANGNVTYTTNDEAKTPITSDKPLVLEGNPVESQPIDIPAIAGSKDNTKTVTIKGGKVGDTEDITLDGEPGYTSPTVTVTYGPNNTFTIVDKATNKPITKEAPAKYIGTPNKAITITFTKPDGTTQVIDIPAGTGNYGDGPTTYTADPVNGYTSPSVIVTYTIGGVPTVSYANDPNKTVLDTDKLTYTPIQTGSGNTDNPENSDIEYKNQTISTYADKPAVELYQLGEDGKMTLSTTRSLAAATDWLSDAVITVDGVSYYRVSTNEWAKMSQAYPYTAPNVYVRAYDDSAKNLYKAESDLIGNRSLAPNSSWIADHQTYVINGIKHYRVSTNEFVNENDVYVYTPVNEIVTTHSGSYASLYTAKGDLVSNRSLSAKSSWKTDSITTINGEQYYRVSTNEFVKASDVDVNH</sequence>
<proteinExistence type="predicted"/>
<protein>
    <submittedName>
        <fullName evidence="2">SLAP domain-containing protein</fullName>
    </submittedName>
</protein>
<evidence type="ECO:0000313" key="3">
    <source>
        <dbReference type="Proteomes" id="UP001597251"/>
    </source>
</evidence>
<feature type="domain" description="S-layer protein C-terminal" evidence="1">
    <location>
        <begin position="458"/>
        <end position="504"/>
    </location>
</feature>
<accession>A0ABW4BTB3</accession>
<evidence type="ECO:0000313" key="2">
    <source>
        <dbReference type="EMBL" id="MFD1417830.1"/>
    </source>
</evidence>